<dbReference type="PANTHER" id="PTHR22911">
    <property type="entry name" value="ACYL-MALONYL CONDENSING ENZYME-RELATED"/>
    <property type="match status" value="1"/>
</dbReference>
<feature type="transmembrane region" description="Helical" evidence="8">
    <location>
        <begin position="109"/>
        <end position="126"/>
    </location>
</feature>
<dbReference type="EMBL" id="LLZS01000003">
    <property type="protein sequence ID" value="KUR73220.1"/>
    <property type="molecule type" value="Genomic_DNA"/>
</dbReference>
<keyword evidence="11" id="KW-1185">Reference proteome</keyword>
<protein>
    <recommendedName>
        <fullName evidence="9">EamA domain-containing protein</fullName>
    </recommendedName>
</protein>
<evidence type="ECO:0000313" key="10">
    <source>
        <dbReference type="EMBL" id="KUR73220.1"/>
    </source>
</evidence>
<reference evidence="10 11" key="1">
    <citation type="submission" date="2015-10" db="EMBL/GenBank/DDBJ databases">
        <title>Draft genome sequence of Novosphingobium fuchskuhlense DSM 25065 isolated from a surface water sample of the southwest basin of Lake Grosse Fuchskuhle.</title>
        <authorList>
            <person name="Ruckert C."/>
            <person name="Winkler A."/>
            <person name="Glaeser J."/>
            <person name="Grossart H.-P."/>
            <person name="Kalinowski J."/>
            <person name="Glaeser S."/>
        </authorList>
    </citation>
    <scope>NUCLEOTIDE SEQUENCE [LARGE SCALE GENOMIC DNA]</scope>
    <source>
        <strain evidence="10 11">FNE08-7</strain>
    </source>
</reference>
<dbReference type="Proteomes" id="UP000058012">
    <property type="component" value="Unassembled WGS sequence"/>
</dbReference>
<evidence type="ECO:0000256" key="1">
    <source>
        <dbReference type="ARBA" id="ARBA00004651"/>
    </source>
</evidence>
<sequence length="310" mass="33100">MARAMSSAASRHNGAVAAIATYTFWGVMPIYFKLLGAVPAPELLAWRIVCSMPICLAIIALQRQGASLRASFGNRTVVLRLATSALLTATNSLIFFIAVVTGHVLATSLGYYIMPLINVLIGTVFLHERLSRVQWAAVVIAATGIGFLAFGELDMLFVAITLGVSYALYGFVRKITPAGALEAVTIETGVSVFPALAVVGWYAWTGNGVGGGSSMTASWQLAVLLMIGGLFTAIPLLLFGYAARRLTLSAMGFAQFITPSIGFLLGHFLWGEPLDASRTGCFVLIWTALALFSWDMFRQARLNAHTKAPA</sequence>
<organism evidence="10 11">
    <name type="scientific">Novosphingobium fuchskuhlense</name>
    <dbReference type="NCBI Taxonomy" id="1117702"/>
    <lineage>
        <taxon>Bacteria</taxon>
        <taxon>Pseudomonadati</taxon>
        <taxon>Pseudomonadota</taxon>
        <taxon>Alphaproteobacteria</taxon>
        <taxon>Sphingomonadales</taxon>
        <taxon>Sphingomonadaceae</taxon>
        <taxon>Novosphingobium</taxon>
    </lineage>
</organism>
<proteinExistence type="inferred from homology"/>
<dbReference type="InterPro" id="IPR037185">
    <property type="entry name" value="EmrE-like"/>
</dbReference>
<feature type="transmembrane region" description="Helical" evidence="8">
    <location>
        <begin position="276"/>
        <end position="297"/>
    </location>
</feature>
<dbReference type="PANTHER" id="PTHR22911:SF137">
    <property type="entry name" value="SOLUTE CARRIER FAMILY 35 MEMBER G2-RELATED"/>
    <property type="match status" value="1"/>
</dbReference>
<feature type="transmembrane region" description="Helical" evidence="8">
    <location>
        <begin position="216"/>
        <end position="239"/>
    </location>
</feature>
<dbReference type="SUPFAM" id="SSF103481">
    <property type="entry name" value="Multidrug resistance efflux transporter EmrE"/>
    <property type="match status" value="2"/>
</dbReference>
<evidence type="ECO:0000313" key="11">
    <source>
        <dbReference type="Proteomes" id="UP000058012"/>
    </source>
</evidence>
<keyword evidence="3" id="KW-0813">Transport</keyword>
<keyword evidence="5 8" id="KW-0812">Transmembrane</keyword>
<comment type="caution">
    <text evidence="10">The sequence shown here is derived from an EMBL/GenBank/DDBJ whole genome shotgun (WGS) entry which is preliminary data.</text>
</comment>
<evidence type="ECO:0000256" key="3">
    <source>
        <dbReference type="ARBA" id="ARBA00022448"/>
    </source>
</evidence>
<dbReference type="InterPro" id="IPR000620">
    <property type="entry name" value="EamA_dom"/>
</dbReference>
<gene>
    <name evidence="10" type="ORF">AQZ52_06890</name>
</gene>
<comment type="similarity">
    <text evidence="2">Belongs to the EamA transporter family.</text>
</comment>
<evidence type="ECO:0000256" key="6">
    <source>
        <dbReference type="ARBA" id="ARBA00022989"/>
    </source>
</evidence>
<evidence type="ECO:0000256" key="4">
    <source>
        <dbReference type="ARBA" id="ARBA00022475"/>
    </source>
</evidence>
<feature type="transmembrane region" description="Helical" evidence="8">
    <location>
        <begin position="246"/>
        <end position="270"/>
    </location>
</feature>
<evidence type="ECO:0000256" key="2">
    <source>
        <dbReference type="ARBA" id="ARBA00007362"/>
    </source>
</evidence>
<keyword evidence="7 8" id="KW-0472">Membrane</keyword>
<dbReference type="Pfam" id="PF00892">
    <property type="entry name" value="EamA"/>
    <property type="match status" value="1"/>
</dbReference>
<feature type="transmembrane region" description="Helical" evidence="8">
    <location>
        <begin position="156"/>
        <end position="172"/>
    </location>
</feature>
<feature type="domain" description="EamA" evidence="9">
    <location>
        <begin position="14"/>
        <end position="148"/>
    </location>
</feature>
<comment type="subcellular location">
    <subcellularLocation>
        <location evidence="1">Cell membrane</location>
        <topology evidence="1">Multi-pass membrane protein</topology>
    </subcellularLocation>
</comment>
<dbReference type="AlphaFoldDB" id="A0A124JWD2"/>
<feature type="transmembrane region" description="Helical" evidence="8">
    <location>
        <begin position="133"/>
        <end position="150"/>
    </location>
</feature>
<evidence type="ECO:0000256" key="8">
    <source>
        <dbReference type="SAM" id="Phobius"/>
    </source>
</evidence>
<accession>A0A124JWD2</accession>
<keyword evidence="4" id="KW-1003">Cell membrane</keyword>
<dbReference type="InterPro" id="IPR004626">
    <property type="entry name" value="RarD"/>
</dbReference>
<evidence type="ECO:0000256" key="5">
    <source>
        <dbReference type="ARBA" id="ARBA00022692"/>
    </source>
</evidence>
<feature type="transmembrane region" description="Helical" evidence="8">
    <location>
        <begin position="184"/>
        <end position="204"/>
    </location>
</feature>
<name>A0A124JWD2_9SPHN</name>
<evidence type="ECO:0000256" key="7">
    <source>
        <dbReference type="ARBA" id="ARBA00023136"/>
    </source>
</evidence>
<feature type="transmembrane region" description="Helical" evidence="8">
    <location>
        <begin position="12"/>
        <end position="32"/>
    </location>
</feature>
<dbReference type="GO" id="GO:0005886">
    <property type="term" value="C:plasma membrane"/>
    <property type="evidence" value="ECO:0007669"/>
    <property type="project" value="UniProtKB-SubCell"/>
</dbReference>
<feature type="transmembrane region" description="Helical" evidence="8">
    <location>
        <begin position="81"/>
        <end position="103"/>
    </location>
</feature>
<keyword evidence="6 8" id="KW-1133">Transmembrane helix</keyword>
<feature type="transmembrane region" description="Helical" evidence="8">
    <location>
        <begin position="44"/>
        <end position="61"/>
    </location>
</feature>
<evidence type="ECO:0000259" key="9">
    <source>
        <dbReference type="Pfam" id="PF00892"/>
    </source>
</evidence>
<dbReference type="NCBIfam" id="TIGR00688">
    <property type="entry name" value="rarD"/>
    <property type="match status" value="1"/>
</dbReference>